<dbReference type="Pfam" id="PF02518">
    <property type="entry name" value="HATPase_c"/>
    <property type="match status" value="1"/>
</dbReference>
<protein>
    <recommendedName>
        <fullName evidence="3">histidine kinase</fullName>
        <ecNumber evidence="3">2.7.13.3</ecNumber>
    </recommendedName>
</protein>
<evidence type="ECO:0000256" key="4">
    <source>
        <dbReference type="ARBA" id="ARBA00022553"/>
    </source>
</evidence>
<dbReference type="PROSITE" id="PS50109">
    <property type="entry name" value="HIS_KIN"/>
    <property type="match status" value="1"/>
</dbReference>
<evidence type="ECO:0000256" key="9">
    <source>
        <dbReference type="SAM" id="Coils"/>
    </source>
</evidence>
<proteinExistence type="predicted"/>
<keyword evidence="14" id="KW-1185">Reference proteome</keyword>
<dbReference type="InterPro" id="IPR036890">
    <property type="entry name" value="HATPase_C_sf"/>
</dbReference>
<dbReference type="OrthoDB" id="5342753at2"/>
<comment type="catalytic activity">
    <reaction evidence="1">
        <text>ATP + protein L-histidine = ADP + protein N-phospho-L-histidine.</text>
        <dbReference type="EC" id="2.7.13.3"/>
    </reaction>
</comment>
<dbReference type="Gene3D" id="3.30.450.20">
    <property type="entry name" value="PAS domain"/>
    <property type="match status" value="1"/>
</dbReference>
<feature type="domain" description="HAMP" evidence="12">
    <location>
        <begin position="308"/>
        <end position="360"/>
    </location>
</feature>
<dbReference type="PANTHER" id="PTHR41523:SF8">
    <property type="entry name" value="ETHYLENE RESPONSE SENSOR PROTEIN"/>
    <property type="match status" value="1"/>
</dbReference>
<dbReference type="InterPro" id="IPR003660">
    <property type="entry name" value="HAMP_dom"/>
</dbReference>
<keyword evidence="7 13" id="KW-0418">Kinase</keyword>
<accession>A0A4Q0XQB5</accession>
<dbReference type="Gene3D" id="6.10.340.10">
    <property type="match status" value="1"/>
</dbReference>
<dbReference type="EMBL" id="PDKN01000004">
    <property type="protein sequence ID" value="RXJ57744.1"/>
    <property type="molecule type" value="Genomic_DNA"/>
</dbReference>
<dbReference type="SUPFAM" id="SSF55874">
    <property type="entry name" value="ATPase domain of HSP90 chaperone/DNA topoisomerase II/histidine kinase"/>
    <property type="match status" value="1"/>
</dbReference>
<dbReference type="AlphaFoldDB" id="A0A4Q0XQB5"/>
<keyword evidence="5" id="KW-0808">Transferase</keyword>
<evidence type="ECO:0000259" key="12">
    <source>
        <dbReference type="PROSITE" id="PS50885"/>
    </source>
</evidence>
<dbReference type="CDD" id="cd06225">
    <property type="entry name" value="HAMP"/>
    <property type="match status" value="1"/>
</dbReference>
<evidence type="ECO:0000256" key="1">
    <source>
        <dbReference type="ARBA" id="ARBA00000085"/>
    </source>
</evidence>
<dbReference type="PROSITE" id="PS50885">
    <property type="entry name" value="HAMP"/>
    <property type="match status" value="1"/>
</dbReference>
<keyword evidence="9" id="KW-0175">Coiled coil</keyword>
<name>A0A4Q0XQB5_9BACT</name>
<comment type="subcellular location">
    <subcellularLocation>
        <location evidence="2">Membrane</location>
    </subcellularLocation>
</comment>
<dbReference type="GO" id="GO:0005524">
    <property type="term" value="F:ATP binding"/>
    <property type="evidence" value="ECO:0007669"/>
    <property type="project" value="UniProtKB-KW"/>
</dbReference>
<evidence type="ECO:0000256" key="7">
    <source>
        <dbReference type="ARBA" id="ARBA00022777"/>
    </source>
</evidence>
<keyword evidence="10" id="KW-0472">Membrane</keyword>
<evidence type="ECO:0000256" key="2">
    <source>
        <dbReference type="ARBA" id="ARBA00004370"/>
    </source>
</evidence>
<dbReference type="SMART" id="SM00387">
    <property type="entry name" value="HATPase_c"/>
    <property type="match status" value="1"/>
</dbReference>
<feature type="transmembrane region" description="Helical" evidence="10">
    <location>
        <begin position="285"/>
        <end position="307"/>
    </location>
</feature>
<sequence>MIRAILTLPKIQAKNEKEVVDYVSRTLGIITNQFAMTGKSIKMQAQLEMDLNRQKIALELLTLKSKSQNKSLEEVLERFSQNKVLSLCNQTTSLESQTQRFHYNQKDVLNQWLEVESSQLNKTYKNKKYYFYNTFFPAQNITLSMACTRQELNKGHGPFEKSLKAHIHTKLLEDSTLPSTQTALFWVNNRMKSQMDEPLYMQNEQRRKERYTVSLLSNVRNIPTGNLSLQNILNAKQNEPIEHEIEGRRVLTWIINLSNNAKGQYFFLAHTIDKKEIQQRNNAGLSFLLTETLIAIGLSFLIILFLFKKAFTKVDTITKTALLVNQGSKNIRSHVKGEDDIGILGQAFDSMLDRFENSIQTLDKKVEEKTKEISKSLKEKEILLKEIHHRVKNNLALTIGLLELQEEEVQDSKTKKVLIEIQERIFTMELLHRKLYESSNINDIPFKEYVIDLVQAIARTYDMNKEVKVDIVMNALQMNIEKAMPFGLVLNELVTNAFKYAFKENPSPTLLISICEENEQLIMTIHDNGKGLQKSFEEIQNNTLGLKLMSTIVRHQLFGKIVYEYDKGAKFTITGEFQNA</sequence>
<feature type="domain" description="Histidine kinase" evidence="11">
    <location>
        <begin position="386"/>
        <end position="579"/>
    </location>
</feature>
<keyword evidence="4" id="KW-0597">Phosphoprotein</keyword>
<dbReference type="PANTHER" id="PTHR41523">
    <property type="entry name" value="TWO-COMPONENT SYSTEM SENSOR PROTEIN"/>
    <property type="match status" value="1"/>
</dbReference>
<reference evidence="13 14" key="1">
    <citation type="submission" date="2017-10" db="EMBL/GenBank/DDBJ databases">
        <title>Genomics of the genus Arcobacter.</title>
        <authorList>
            <person name="Perez-Cataluna A."/>
            <person name="Figueras M.J."/>
        </authorList>
    </citation>
    <scope>NUCLEOTIDE SEQUENCE [LARGE SCALE GENOMIC DNA]</scope>
    <source>
        <strain evidence="13 14">CECT 8987</strain>
    </source>
</reference>
<keyword evidence="10" id="KW-0812">Transmembrane</keyword>
<evidence type="ECO:0000313" key="13">
    <source>
        <dbReference type="EMBL" id="RXJ57744.1"/>
    </source>
</evidence>
<dbReference type="InterPro" id="IPR011495">
    <property type="entry name" value="Sig_transdc_His_kin_sub2_dim/P"/>
</dbReference>
<dbReference type="EC" id="2.7.13.3" evidence="3"/>
<keyword evidence="6" id="KW-0547">Nucleotide-binding</keyword>
<dbReference type="GO" id="GO:0004673">
    <property type="term" value="F:protein histidine kinase activity"/>
    <property type="evidence" value="ECO:0007669"/>
    <property type="project" value="UniProtKB-EC"/>
</dbReference>
<evidence type="ECO:0000313" key="14">
    <source>
        <dbReference type="Proteomes" id="UP000290657"/>
    </source>
</evidence>
<evidence type="ECO:0000256" key="5">
    <source>
        <dbReference type="ARBA" id="ARBA00022679"/>
    </source>
</evidence>
<dbReference type="Proteomes" id="UP000290657">
    <property type="component" value="Unassembled WGS sequence"/>
</dbReference>
<gene>
    <name evidence="13" type="ORF">CRV04_06960</name>
</gene>
<dbReference type="GO" id="GO:0016020">
    <property type="term" value="C:membrane"/>
    <property type="evidence" value="ECO:0007669"/>
    <property type="project" value="UniProtKB-SubCell"/>
</dbReference>
<organism evidence="13 14">
    <name type="scientific">Candidatus Marinarcus aquaticus</name>
    <dbReference type="NCBI Taxonomy" id="2044504"/>
    <lineage>
        <taxon>Bacteria</taxon>
        <taxon>Pseudomonadati</taxon>
        <taxon>Campylobacterota</taxon>
        <taxon>Epsilonproteobacteria</taxon>
        <taxon>Campylobacterales</taxon>
        <taxon>Arcobacteraceae</taxon>
        <taxon>Candidatus Marinarcus</taxon>
    </lineage>
</organism>
<evidence type="ECO:0000256" key="10">
    <source>
        <dbReference type="SAM" id="Phobius"/>
    </source>
</evidence>
<keyword evidence="10" id="KW-1133">Transmembrane helix</keyword>
<evidence type="ECO:0000256" key="8">
    <source>
        <dbReference type="ARBA" id="ARBA00022840"/>
    </source>
</evidence>
<feature type="coiled-coil region" evidence="9">
    <location>
        <begin position="352"/>
        <end position="386"/>
    </location>
</feature>
<dbReference type="InterPro" id="IPR003594">
    <property type="entry name" value="HATPase_dom"/>
</dbReference>
<dbReference type="InterPro" id="IPR005467">
    <property type="entry name" value="His_kinase_dom"/>
</dbReference>
<dbReference type="Gene3D" id="3.30.565.10">
    <property type="entry name" value="Histidine kinase-like ATPase, C-terminal domain"/>
    <property type="match status" value="1"/>
</dbReference>
<evidence type="ECO:0000256" key="3">
    <source>
        <dbReference type="ARBA" id="ARBA00012438"/>
    </source>
</evidence>
<evidence type="ECO:0000256" key="6">
    <source>
        <dbReference type="ARBA" id="ARBA00022741"/>
    </source>
</evidence>
<comment type="caution">
    <text evidence="13">The sequence shown here is derived from an EMBL/GenBank/DDBJ whole genome shotgun (WGS) entry which is preliminary data.</text>
</comment>
<dbReference type="Pfam" id="PF07568">
    <property type="entry name" value="HisKA_2"/>
    <property type="match status" value="1"/>
</dbReference>
<keyword evidence="8" id="KW-0067">ATP-binding</keyword>
<dbReference type="GO" id="GO:0007165">
    <property type="term" value="P:signal transduction"/>
    <property type="evidence" value="ECO:0007669"/>
    <property type="project" value="InterPro"/>
</dbReference>
<evidence type="ECO:0000259" key="11">
    <source>
        <dbReference type="PROSITE" id="PS50109"/>
    </source>
</evidence>